<dbReference type="Proteomes" id="UP001607069">
    <property type="component" value="Unassembled WGS sequence"/>
</dbReference>
<sequence>MNRAAFPAVYALLRASADVADHWIQTDHQARHKAEPGRTGHRALAGHVATYVAAQAAALTAGNRLLGLGLSGRGMAAALAVSGATHYLIDRRWPVRKLAESTGKTRFYELGGPLGGAYCLDQAAHHAAEAVAAVLAVRI</sequence>
<organism evidence="1 2">
    <name type="scientific">Streptomyces chitinivorans</name>
    <dbReference type="NCBI Taxonomy" id="1257027"/>
    <lineage>
        <taxon>Bacteria</taxon>
        <taxon>Bacillati</taxon>
        <taxon>Actinomycetota</taxon>
        <taxon>Actinomycetes</taxon>
        <taxon>Kitasatosporales</taxon>
        <taxon>Streptomycetaceae</taxon>
        <taxon>Streptomyces</taxon>
    </lineage>
</organism>
<evidence type="ECO:0000313" key="1">
    <source>
        <dbReference type="EMBL" id="MFH0249451.1"/>
    </source>
</evidence>
<gene>
    <name evidence="1" type="ORF">ACG5V6_14650</name>
</gene>
<accession>A0ABW7HU70</accession>
<dbReference type="RefSeq" id="WP_279949026.1">
    <property type="nucleotide sequence ID" value="NZ_BAABEN010000001.1"/>
</dbReference>
<reference evidence="1 2" key="1">
    <citation type="submission" date="2024-10" db="EMBL/GenBank/DDBJ databases">
        <authorList>
            <person name="Cho J.-C."/>
        </authorList>
    </citation>
    <scope>NUCLEOTIDE SEQUENCE [LARGE SCALE GENOMIC DNA]</scope>
    <source>
        <strain evidence="1 2">KCTC29696</strain>
    </source>
</reference>
<evidence type="ECO:0008006" key="3">
    <source>
        <dbReference type="Google" id="ProtNLM"/>
    </source>
</evidence>
<comment type="caution">
    <text evidence="1">The sequence shown here is derived from an EMBL/GenBank/DDBJ whole genome shotgun (WGS) entry which is preliminary data.</text>
</comment>
<name>A0ABW7HU70_9ACTN</name>
<proteinExistence type="predicted"/>
<evidence type="ECO:0000313" key="2">
    <source>
        <dbReference type="Proteomes" id="UP001607069"/>
    </source>
</evidence>
<dbReference type="EMBL" id="JBIHMK010000050">
    <property type="protein sequence ID" value="MFH0249451.1"/>
    <property type="molecule type" value="Genomic_DNA"/>
</dbReference>
<protein>
    <recommendedName>
        <fullName evidence="3">DUF3307 domain-containing protein</fullName>
    </recommendedName>
</protein>
<keyword evidence="2" id="KW-1185">Reference proteome</keyword>